<dbReference type="EMBL" id="JBHRXI010000017">
    <property type="protein sequence ID" value="MFC3615491.1"/>
    <property type="molecule type" value="Genomic_DNA"/>
</dbReference>
<evidence type="ECO:0000256" key="1">
    <source>
        <dbReference type="SAM" id="Phobius"/>
    </source>
</evidence>
<dbReference type="InterPro" id="IPR011990">
    <property type="entry name" value="TPR-like_helical_dom_sf"/>
</dbReference>
<keyword evidence="1" id="KW-1133">Transmembrane helix</keyword>
<dbReference type="Gene3D" id="1.25.40.10">
    <property type="entry name" value="Tetratricopeptide repeat domain"/>
    <property type="match status" value="1"/>
</dbReference>
<dbReference type="Proteomes" id="UP001595629">
    <property type="component" value="Unassembled WGS sequence"/>
</dbReference>
<name>A0ABV7TKG1_9RHOB</name>
<keyword evidence="1" id="KW-0472">Membrane</keyword>
<reference evidence="3" key="1">
    <citation type="journal article" date="2019" name="Int. J. Syst. Evol. Microbiol.">
        <title>The Global Catalogue of Microorganisms (GCM) 10K type strain sequencing project: providing services to taxonomists for standard genome sequencing and annotation.</title>
        <authorList>
            <consortium name="The Broad Institute Genomics Platform"/>
            <consortium name="The Broad Institute Genome Sequencing Center for Infectious Disease"/>
            <person name="Wu L."/>
            <person name="Ma J."/>
        </authorList>
    </citation>
    <scope>NUCLEOTIDE SEQUENCE [LARGE SCALE GENOMIC DNA]</scope>
    <source>
        <strain evidence="3">KCTC 42911</strain>
    </source>
</reference>
<feature type="transmembrane region" description="Helical" evidence="1">
    <location>
        <begin position="127"/>
        <end position="147"/>
    </location>
</feature>
<dbReference type="RefSeq" id="WP_386736761.1">
    <property type="nucleotide sequence ID" value="NZ_JBHRXI010000017.1"/>
</dbReference>
<comment type="caution">
    <text evidence="2">The sequence shown here is derived from an EMBL/GenBank/DDBJ whole genome shotgun (WGS) entry which is preliminary data.</text>
</comment>
<keyword evidence="1" id="KW-0812">Transmembrane</keyword>
<dbReference type="SUPFAM" id="SSF48452">
    <property type="entry name" value="TPR-like"/>
    <property type="match status" value="1"/>
</dbReference>
<keyword evidence="3" id="KW-1185">Reference proteome</keyword>
<evidence type="ECO:0008006" key="4">
    <source>
        <dbReference type="Google" id="ProtNLM"/>
    </source>
</evidence>
<evidence type="ECO:0000313" key="3">
    <source>
        <dbReference type="Proteomes" id="UP001595629"/>
    </source>
</evidence>
<proteinExistence type="predicted"/>
<accession>A0ABV7TKG1</accession>
<organism evidence="2 3">
    <name type="scientific">Lutimaribacter marinistellae</name>
    <dbReference type="NCBI Taxonomy" id="1820329"/>
    <lineage>
        <taxon>Bacteria</taxon>
        <taxon>Pseudomonadati</taxon>
        <taxon>Pseudomonadota</taxon>
        <taxon>Alphaproteobacteria</taxon>
        <taxon>Rhodobacterales</taxon>
        <taxon>Roseobacteraceae</taxon>
        <taxon>Lutimaribacter</taxon>
    </lineage>
</organism>
<evidence type="ECO:0000313" key="2">
    <source>
        <dbReference type="EMBL" id="MFC3615491.1"/>
    </source>
</evidence>
<gene>
    <name evidence="2" type="ORF">ACFORG_17175</name>
</gene>
<protein>
    <recommendedName>
        <fullName evidence="4">Tetratricopeptide repeat-containing protein</fullName>
    </recommendedName>
</protein>
<sequence>MALADVLKSEAFANSPRLQDFLTYIVEEQIAGRGHAIKGKTIATDVYQRDLDEAGNAQNLVRVEARRLRRLLDEYYADEGRAVPLRIQIETGGYRPRFKTVEPAYTMRSAAVLPPEPRRKVGSLTTFAIFVSLGLTCLAVGFGIATFRNDARKPEPVTRTETARLAALRERSMSSVQAANLAQQARGLFFPLFDLQRQTITLESFRHVVALDPGLPAGYAGSAQVLALQSFLSDDATEASELLSEALAMAERATDLGPSDAWSQAAHGWTLAVAGDMAGALRRARIAVELAPEDGHTLDLVGITALLANDPSLMADVSDPDRPRTGSGRFAANNIWGTSHLMMGNYPEVVKAFSNAAERGLPVSAPSLMLLATAQRMSGDDMAAEQAILEMTTTWPGFPADEVSNRFFAKDPVTLKRVMDTLSAYSWNE</sequence>